<evidence type="ECO:0000259" key="1">
    <source>
        <dbReference type="SMART" id="SM00881"/>
    </source>
</evidence>
<dbReference type="SMART" id="SM00881">
    <property type="entry name" value="CoA_binding"/>
    <property type="match status" value="1"/>
</dbReference>
<proteinExistence type="predicted"/>
<dbReference type="InterPro" id="IPR003781">
    <property type="entry name" value="CoA-bd"/>
</dbReference>
<evidence type="ECO:0000313" key="2">
    <source>
        <dbReference type="EMBL" id="CAE0471712.1"/>
    </source>
</evidence>
<reference evidence="2" key="1">
    <citation type="submission" date="2021-01" db="EMBL/GenBank/DDBJ databases">
        <authorList>
            <person name="Corre E."/>
            <person name="Pelletier E."/>
            <person name="Niang G."/>
            <person name="Scheremetjew M."/>
            <person name="Finn R."/>
            <person name="Kale V."/>
            <person name="Holt S."/>
            <person name="Cochrane G."/>
            <person name="Meng A."/>
            <person name="Brown T."/>
            <person name="Cohen L."/>
        </authorList>
    </citation>
    <scope>NUCLEOTIDE SEQUENCE</scope>
    <source>
        <strain evidence="2">MM31A-1</strain>
    </source>
</reference>
<dbReference type="Pfam" id="PF13380">
    <property type="entry name" value="CoA_binding_2"/>
    <property type="match status" value="1"/>
</dbReference>
<gene>
    <name evidence="2" type="ORF">CDEB00056_LOCUS16565</name>
</gene>
<sequence length="164" mass="17893">MKWIAPTAAFTMSMSMSPSFRNSDKVIREILTKSKTVALVGASKNPRRASNEIMSLLLNHNYKVYPVNPGLASLGEEVHGQKVYASMKDIPEPIDMVDIFRNSHDAGGVVDEAIEVGAKSVWLQVGVINEEAAQRAQEAGLNVAMDVCPYHELPRLGISGPDEE</sequence>
<organism evidence="2">
    <name type="scientific">Chaetoceros debilis</name>
    <dbReference type="NCBI Taxonomy" id="122233"/>
    <lineage>
        <taxon>Eukaryota</taxon>
        <taxon>Sar</taxon>
        <taxon>Stramenopiles</taxon>
        <taxon>Ochrophyta</taxon>
        <taxon>Bacillariophyta</taxon>
        <taxon>Coscinodiscophyceae</taxon>
        <taxon>Chaetocerotophycidae</taxon>
        <taxon>Chaetocerotales</taxon>
        <taxon>Chaetocerotaceae</taxon>
        <taxon>Chaetoceros</taxon>
    </lineage>
</organism>
<dbReference type="SUPFAM" id="SSF51735">
    <property type="entry name" value="NAD(P)-binding Rossmann-fold domains"/>
    <property type="match status" value="1"/>
</dbReference>
<name>A0A7S3QAZ4_9STRA</name>
<dbReference type="PANTHER" id="PTHR33303:SF2">
    <property type="entry name" value="COA-BINDING DOMAIN-CONTAINING PROTEIN"/>
    <property type="match status" value="1"/>
</dbReference>
<feature type="domain" description="CoA-binding" evidence="1">
    <location>
        <begin position="30"/>
        <end position="127"/>
    </location>
</feature>
<dbReference type="Gene3D" id="3.40.50.720">
    <property type="entry name" value="NAD(P)-binding Rossmann-like Domain"/>
    <property type="match status" value="1"/>
</dbReference>
<dbReference type="EMBL" id="HBIO01021496">
    <property type="protein sequence ID" value="CAE0471712.1"/>
    <property type="molecule type" value="Transcribed_RNA"/>
</dbReference>
<protein>
    <recommendedName>
        <fullName evidence="1">CoA-binding domain-containing protein</fullName>
    </recommendedName>
</protein>
<accession>A0A7S3QAZ4</accession>
<dbReference type="AlphaFoldDB" id="A0A7S3QAZ4"/>
<dbReference type="PANTHER" id="PTHR33303">
    <property type="entry name" value="CYTOPLASMIC PROTEIN-RELATED"/>
    <property type="match status" value="1"/>
</dbReference>
<dbReference type="InterPro" id="IPR036291">
    <property type="entry name" value="NAD(P)-bd_dom_sf"/>
</dbReference>